<evidence type="ECO:0000313" key="3">
    <source>
        <dbReference type="Proteomes" id="UP000324748"/>
    </source>
</evidence>
<organism evidence="2 3">
    <name type="scientific">Puccinia graminis f. sp. tritici</name>
    <dbReference type="NCBI Taxonomy" id="56615"/>
    <lineage>
        <taxon>Eukaryota</taxon>
        <taxon>Fungi</taxon>
        <taxon>Dikarya</taxon>
        <taxon>Basidiomycota</taxon>
        <taxon>Pucciniomycotina</taxon>
        <taxon>Pucciniomycetes</taxon>
        <taxon>Pucciniales</taxon>
        <taxon>Pucciniaceae</taxon>
        <taxon>Puccinia</taxon>
    </lineage>
</organism>
<evidence type="ECO:0000313" key="2">
    <source>
        <dbReference type="EMBL" id="KAA1086553.1"/>
    </source>
</evidence>
<comment type="caution">
    <text evidence="2">The sequence shown here is derived from an EMBL/GenBank/DDBJ whole genome shotgun (WGS) entry which is preliminary data.</text>
</comment>
<protein>
    <submittedName>
        <fullName evidence="2">Uncharacterized protein</fullName>
    </submittedName>
</protein>
<gene>
    <name evidence="2" type="ORF">PGT21_003291</name>
</gene>
<name>A0A5B0NCU2_PUCGR</name>
<reference evidence="2 3" key="1">
    <citation type="submission" date="2019-05" db="EMBL/GenBank/DDBJ databases">
        <title>Emergence of the Ug99 lineage of the wheat stem rust pathogen through somatic hybridization.</title>
        <authorList>
            <person name="Li F."/>
            <person name="Upadhyaya N.M."/>
            <person name="Sperschneider J."/>
            <person name="Matny O."/>
            <person name="Nguyen-Phuc H."/>
            <person name="Mago R."/>
            <person name="Raley C."/>
            <person name="Miller M.E."/>
            <person name="Silverstein K.A.T."/>
            <person name="Henningsen E."/>
            <person name="Hirsch C.D."/>
            <person name="Visser B."/>
            <person name="Pretorius Z.A."/>
            <person name="Steffenson B.J."/>
            <person name="Schwessinger B."/>
            <person name="Dodds P.N."/>
            <person name="Figueroa M."/>
        </authorList>
    </citation>
    <scope>NUCLEOTIDE SEQUENCE [LARGE SCALE GENOMIC DNA]</scope>
    <source>
        <strain evidence="2">21-0</strain>
    </source>
</reference>
<feature type="region of interest" description="Disordered" evidence="1">
    <location>
        <begin position="1"/>
        <end position="31"/>
    </location>
</feature>
<dbReference type="AlphaFoldDB" id="A0A5B0NCU2"/>
<evidence type="ECO:0000256" key="1">
    <source>
        <dbReference type="SAM" id="MobiDB-lite"/>
    </source>
</evidence>
<proteinExistence type="predicted"/>
<sequence length="93" mass="10087">MCSSMASKMHPTMPEAAQSAQAILPPESGPPILSDCETSSNELLFFACLPSVGRIPPGAETLVSWETKKTFTASATCFSEYEQKIHTSKDYNK</sequence>
<keyword evidence="3" id="KW-1185">Reference proteome</keyword>
<accession>A0A5B0NCU2</accession>
<dbReference type="EMBL" id="VSWC01000105">
    <property type="protein sequence ID" value="KAA1086553.1"/>
    <property type="molecule type" value="Genomic_DNA"/>
</dbReference>
<dbReference type="Proteomes" id="UP000324748">
    <property type="component" value="Unassembled WGS sequence"/>
</dbReference>